<keyword evidence="3" id="KW-1185">Reference proteome</keyword>
<evidence type="ECO:0000313" key="3">
    <source>
        <dbReference type="Proteomes" id="UP000737391"/>
    </source>
</evidence>
<feature type="non-terminal residue" evidence="2">
    <location>
        <position position="88"/>
    </location>
</feature>
<dbReference type="EMBL" id="LUFC02000300">
    <property type="protein sequence ID" value="KAF4498952.1"/>
    <property type="molecule type" value="Genomic_DNA"/>
</dbReference>
<proteinExistence type="predicted"/>
<sequence length="88" mass="9836">MAGNKTSSSNSNDKPLWRPLAHKLSSLNPLRRLNKAKSKPDVRSGHHHAAQSNNASDFRLDVQLNGLESLRLPSGWLLQPKDKDKDKD</sequence>
<accession>A0A9P5EFA3</accession>
<organism evidence="2 3">
    <name type="scientific">Fusarium agapanthi</name>
    <dbReference type="NCBI Taxonomy" id="1803897"/>
    <lineage>
        <taxon>Eukaryota</taxon>
        <taxon>Fungi</taxon>
        <taxon>Dikarya</taxon>
        <taxon>Ascomycota</taxon>
        <taxon>Pezizomycotina</taxon>
        <taxon>Sordariomycetes</taxon>
        <taxon>Hypocreomycetidae</taxon>
        <taxon>Hypocreales</taxon>
        <taxon>Nectriaceae</taxon>
        <taxon>Fusarium</taxon>
        <taxon>Fusarium fujikuroi species complex</taxon>
    </lineage>
</organism>
<evidence type="ECO:0000256" key="1">
    <source>
        <dbReference type="SAM" id="MobiDB-lite"/>
    </source>
</evidence>
<dbReference type="AlphaFoldDB" id="A0A9P5EFA3"/>
<feature type="compositionally biased region" description="Polar residues" evidence="1">
    <location>
        <begin position="1"/>
        <end position="13"/>
    </location>
</feature>
<comment type="caution">
    <text evidence="2">The sequence shown here is derived from an EMBL/GenBank/DDBJ whole genome shotgun (WGS) entry which is preliminary data.</text>
</comment>
<dbReference type="Proteomes" id="UP000737391">
    <property type="component" value="Unassembled WGS sequence"/>
</dbReference>
<reference evidence="2" key="1">
    <citation type="submission" date="2020-01" db="EMBL/GenBank/DDBJ databases">
        <title>Identification and distribution of gene clusters putatively required for synthesis of sphingolipid metabolism inhibitors in phylogenetically diverse species of the filamentous fungus Fusarium.</title>
        <authorList>
            <person name="Kim H.-S."/>
            <person name="Busman M."/>
            <person name="Brown D.W."/>
            <person name="Divon H."/>
            <person name="Uhlig S."/>
            <person name="Proctor R.H."/>
        </authorList>
    </citation>
    <scope>NUCLEOTIDE SEQUENCE</scope>
    <source>
        <strain evidence="2">NRRL 31653</strain>
    </source>
</reference>
<protein>
    <submittedName>
        <fullName evidence="2">Uncharacterized protein</fullName>
    </submittedName>
</protein>
<gene>
    <name evidence="2" type="ORF">FAGAP_4861</name>
</gene>
<dbReference type="OrthoDB" id="4848429at2759"/>
<feature type="region of interest" description="Disordered" evidence="1">
    <location>
        <begin position="1"/>
        <end position="58"/>
    </location>
</feature>
<name>A0A9P5EFA3_9HYPO</name>
<evidence type="ECO:0000313" key="2">
    <source>
        <dbReference type="EMBL" id="KAF4498952.1"/>
    </source>
</evidence>